<evidence type="ECO:0000256" key="2">
    <source>
        <dbReference type="ARBA" id="ARBA00007332"/>
    </source>
</evidence>
<dbReference type="RefSeq" id="XP_032806548.1">
    <property type="nucleotide sequence ID" value="XM_032950657.1"/>
</dbReference>
<dbReference type="PANTHER" id="PTHR31322">
    <property type="entry name" value="E3 UBIQUITIN-PROTEIN LIGASE TM129"/>
    <property type="match status" value="1"/>
</dbReference>
<proteinExistence type="inferred from homology"/>
<feature type="transmembrane region" description="Helical" evidence="6">
    <location>
        <begin position="52"/>
        <end position="72"/>
    </location>
</feature>
<dbReference type="OrthoDB" id="10055027at2759"/>
<dbReference type="GO" id="GO:0016567">
    <property type="term" value="P:protein ubiquitination"/>
    <property type="evidence" value="ECO:0007669"/>
    <property type="project" value="InterPro"/>
</dbReference>
<dbReference type="AlphaFoldDB" id="S4R4A3"/>
<reference evidence="10 11" key="1">
    <citation type="submission" date="2025-04" db="UniProtKB">
        <authorList>
            <consortium name="RefSeq"/>
        </authorList>
    </citation>
    <scope>IDENTIFICATION</scope>
    <source>
        <tissue evidence="10 11">Sperm</tissue>
    </source>
</reference>
<dbReference type="PANTHER" id="PTHR31322:SF2">
    <property type="entry name" value="E3 UBIQUITIN-PROTEIN LIGASE TM129"/>
    <property type="match status" value="1"/>
</dbReference>
<evidence type="ECO:0000256" key="7">
    <source>
        <dbReference type="SAM" id="SignalP"/>
    </source>
</evidence>
<dbReference type="HOGENOM" id="CLU_048119_1_0_1"/>
<evidence type="ECO:0000256" key="3">
    <source>
        <dbReference type="ARBA" id="ARBA00022692"/>
    </source>
</evidence>
<evidence type="ECO:0000313" key="10">
    <source>
        <dbReference type="RefSeq" id="XP_032806548.1"/>
    </source>
</evidence>
<evidence type="ECO:0000256" key="6">
    <source>
        <dbReference type="SAM" id="Phobius"/>
    </source>
</evidence>
<accession>S4R4A3</accession>
<feature type="signal peptide" evidence="7">
    <location>
        <begin position="1"/>
        <end position="28"/>
    </location>
</feature>
<comment type="similarity">
    <text evidence="2">Belongs to the TMEM129 family.</text>
</comment>
<evidence type="ECO:0000256" key="5">
    <source>
        <dbReference type="ARBA" id="ARBA00023136"/>
    </source>
</evidence>
<keyword evidence="5 6" id="KW-0472">Membrane</keyword>
<dbReference type="KEGG" id="pmrn:116940608"/>
<feature type="chain" id="PRO_5044738475" evidence="7">
    <location>
        <begin position="29"/>
        <end position="364"/>
    </location>
</feature>
<protein>
    <submittedName>
        <fullName evidence="10 11">E3 ubiquitin-protein ligase TM129</fullName>
    </submittedName>
    <submittedName>
        <fullName evidence="8">Transmembrane protein 129, E3 ubiquitin ligase</fullName>
    </submittedName>
</protein>
<gene>
    <name evidence="8 10 11" type="primary">TMEM129</name>
</gene>
<evidence type="ECO:0000313" key="8">
    <source>
        <dbReference type="Ensembl" id="ENSPMAP00000000032.1"/>
    </source>
</evidence>
<reference evidence="8" key="2">
    <citation type="submission" date="2025-05" db="UniProtKB">
        <authorList>
            <consortium name="Ensembl"/>
        </authorList>
    </citation>
    <scope>IDENTIFICATION</scope>
</reference>
<keyword evidence="7" id="KW-0732">Signal</keyword>
<keyword evidence="9" id="KW-1185">Reference proteome</keyword>
<keyword evidence="3 6" id="KW-0812">Transmembrane</keyword>
<dbReference type="GeneID" id="116940608"/>
<dbReference type="GO" id="GO:0061630">
    <property type="term" value="F:ubiquitin protein ligase activity"/>
    <property type="evidence" value="ECO:0007669"/>
    <property type="project" value="InterPro"/>
</dbReference>
<feature type="transmembrane region" description="Helical" evidence="6">
    <location>
        <begin position="93"/>
        <end position="114"/>
    </location>
</feature>
<dbReference type="Ensembl" id="ENSPMAT00000000032.1">
    <property type="protein sequence ID" value="ENSPMAP00000000032.1"/>
    <property type="gene ID" value="ENSPMAG00000000029.1"/>
</dbReference>
<dbReference type="GO" id="GO:0016020">
    <property type="term" value="C:membrane"/>
    <property type="evidence" value="ECO:0007669"/>
    <property type="project" value="UniProtKB-SubCell"/>
</dbReference>
<dbReference type="GO" id="GO:0005783">
    <property type="term" value="C:endoplasmic reticulum"/>
    <property type="evidence" value="ECO:0007669"/>
    <property type="project" value="TreeGrafter"/>
</dbReference>
<organism evidence="8">
    <name type="scientific">Petromyzon marinus</name>
    <name type="common">Sea lamprey</name>
    <dbReference type="NCBI Taxonomy" id="7757"/>
    <lineage>
        <taxon>Eukaryota</taxon>
        <taxon>Metazoa</taxon>
        <taxon>Chordata</taxon>
        <taxon>Craniata</taxon>
        <taxon>Vertebrata</taxon>
        <taxon>Cyclostomata</taxon>
        <taxon>Hyperoartia</taxon>
        <taxon>Petromyzontiformes</taxon>
        <taxon>Petromyzontidae</taxon>
        <taxon>Petromyzon</taxon>
    </lineage>
</organism>
<dbReference type="CTD" id="92305"/>
<dbReference type="Proteomes" id="UP001318040">
    <property type="component" value="Chromosome 9"/>
</dbReference>
<dbReference type="OMA" id="KFATGPP"/>
<sequence>MESPEMVFTLAYLLFCVCFLLTPTEFRSAGITVQGLFSGWLGSEDLDFVRYHTRRTTTTMVVHALLPLGYYIGMGFTVPKAQLFYFHKASDSWRMYLLVSLIVPACLGTLGFFWSRNGWGNHPLARALARHVSSSMSWRIAAVSLNTEFRRIDKFATGPPEARVIVTDSWVVKVTPYKVNVAQQRDIHLTLIESRQHSLSPETSSAIQFLTIRVVSITPGVPAFDIRLNSTEYGELREKLHAPIRNARNVVIHQTLSDLFLEAFKTQVELNDCYYMPVGQPQETEPCIGCMQVPATVKLHKQCDGNAEGECQTCFCRPMWCLTCMGKWFASRQDQQHPEVWLSSRAPCPTCRARFCILDVALVR</sequence>
<dbReference type="STRING" id="7757.ENSPMAP00000000032"/>
<dbReference type="Pfam" id="PF10272">
    <property type="entry name" value="Tmpp129"/>
    <property type="match status" value="1"/>
</dbReference>
<evidence type="ECO:0000313" key="9">
    <source>
        <dbReference type="Proteomes" id="UP001318040"/>
    </source>
</evidence>
<evidence type="ECO:0000256" key="4">
    <source>
        <dbReference type="ARBA" id="ARBA00022989"/>
    </source>
</evidence>
<evidence type="ECO:0000313" key="11">
    <source>
        <dbReference type="RefSeq" id="XP_032806549.1"/>
    </source>
</evidence>
<dbReference type="InterPro" id="IPR018801">
    <property type="entry name" value="TM129"/>
</dbReference>
<evidence type="ECO:0000256" key="1">
    <source>
        <dbReference type="ARBA" id="ARBA00004141"/>
    </source>
</evidence>
<name>S4R4A3_PETMA</name>
<keyword evidence="4 6" id="KW-1133">Transmembrane helix</keyword>
<dbReference type="GeneTree" id="ENSGT00390000013284"/>
<comment type="subcellular location">
    <subcellularLocation>
        <location evidence="1">Membrane</location>
        <topology evidence="1">Multi-pass membrane protein</topology>
    </subcellularLocation>
</comment>
<dbReference type="RefSeq" id="XP_032806549.1">
    <property type="nucleotide sequence ID" value="XM_032950658.1"/>
</dbReference>